<dbReference type="GO" id="GO:0008270">
    <property type="term" value="F:zinc ion binding"/>
    <property type="evidence" value="ECO:0007669"/>
    <property type="project" value="UniProtKB-KW"/>
</dbReference>
<keyword evidence="2 4" id="KW-0863">Zinc-finger</keyword>
<dbReference type="Proteomes" id="UP000076722">
    <property type="component" value="Unassembled WGS sequence"/>
</dbReference>
<evidence type="ECO:0000256" key="1">
    <source>
        <dbReference type="ARBA" id="ARBA00022723"/>
    </source>
</evidence>
<dbReference type="SUPFAM" id="SSF144232">
    <property type="entry name" value="HIT/MYND zinc finger-like"/>
    <property type="match status" value="1"/>
</dbReference>
<dbReference type="Pfam" id="PF01753">
    <property type="entry name" value="zf-MYND"/>
    <property type="match status" value="1"/>
</dbReference>
<evidence type="ECO:0000256" key="2">
    <source>
        <dbReference type="ARBA" id="ARBA00022771"/>
    </source>
</evidence>
<evidence type="ECO:0000313" key="7">
    <source>
        <dbReference type="Proteomes" id="UP000076722"/>
    </source>
</evidence>
<evidence type="ECO:0000256" key="3">
    <source>
        <dbReference type="ARBA" id="ARBA00022833"/>
    </source>
</evidence>
<evidence type="ECO:0000256" key="4">
    <source>
        <dbReference type="PROSITE-ProRule" id="PRU00134"/>
    </source>
</evidence>
<dbReference type="PROSITE" id="PS50865">
    <property type="entry name" value="ZF_MYND_2"/>
    <property type="match status" value="1"/>
</dbReference>
<dbReference type="InterPro" id="IPR002893">
    <property type="entry name" value="Znf_MYND"/>
</dbReference>
<evidence type="ECO:0000313" key="6">
    <source>
        <dbReference type="EMBL" id="KZS87376.1"/>
    </source>
</evidence>
<dbReference type="InterPro" id="IPR016024">
    <property type="entry name" value="ARM-type_fold"/>
</dbReference>
<keyword evidence="1" id="KW-0479">Metal-binding</keyword>
<keyword evidence="7" id="KW-1185">Reference proteome</keyword>
<dbReference type="SUPFAM" id="SSF48371">
    <property type="entry name" value="ARM repeat"/>
    <property type="match status" value="1"/>
</dbReference>
<organism evidence="6 7">
    <name type="scientific">Sistotremastrum niveocremeum HHB9708</name>
    <dbReference type="NCBI Taxonomy" id="1314777"/>
    <lineage>
        <taxon>Eukaryota</taxon>
        <taxon>Fungi</taxon>
        <taxon>Dikarya</taxon>
        <taxon>Basidiomycota</taxon>
        <taxon>Agaricomycotina</taxon>
        <taxon>Agaricomycetes</taxon>
        <taxon>Sistotremastrales</taxon>
        <taxon>Sistotremastraceae</taxon>
        <taxon>Sertulicium</taxon>
        <taxon>Sertulicium niveocremeum</taxon>
    </lineage>
</organism>
<feature type="domain" description="MYND-type" evidence="5">
    <location>
        <begin position="589"/>
        <end position="627"/>
    </location>
</feature>
<accession>A0A164N5J9</accession>
<dbReference type="EMBL" id="KV419451">
    <property type="protein sequence ID" value="KZS87376.1"/>
    <property type="molecule type" value="Genomic_DNA"/>
</dbReference>
<protein>
    <recommendedName>
        <fullName evidence="5">MYND-type domain-containing protein</fullName>
    </recommendedName>
</protein>
<dbReference type="OrthoDB" id="341421at2759"/>
<name>A0A164N5J9_9AGAM</name>
<dbReference type="Gene3D" id="6.10.140.2220">
    <property type="match status" value="1"/>
</dbReference>
<reference evidence="6 7" key="1">
    <citation type="journal article" date="2016" name="Mol. Biol. Evol.">
        <title>Comparative Genomics of Early-Diverging Mushroom-Forming Fungi Provides Insights into the Origins of Lignocellulose Decay Capabilities.</title>
        <authorList>
            <person name="Nagy L.G."/>
            <person name="Riley R."/>
            <person name="Tritt A."/>
            <person name="Adam C."/>
            <person name="Daum C."/>
            <person name="Floudas D."/>
            <person name="Sun H."/>
            <person name="Yadav J.S."/>
            <person name="Pangilinan J."/>
            <person name="Larsson K.H."/>
            <person name="Matsuura K."/>
            <person name="Barry K."/>
            <person name="Labutti K."/>
            <person name="Kuo R."/>
            <person name="Ohm R.A."/>
            <person name="Bhattacharya S.S."/>
            <person name="Shirouzu T."/>
            <person name="Yoshinaga Y."/>
            <person name="Martin F.M."/>
            <person name="Grigoriev I.V."/>
            <person name="Hibbett D.S."/>
        </authorList>
    </citation>
    <scope>NUCLEOTIDE SEQUENCE [LARGE SCALE GENOMIC DNA]</scope>
    <source>
        <strain evidence="6 7">HHB9708</strain>
    </source>
</reference>
<evidence type="ECO:0000259" key="5">
    <source>
        <dbReference type="PROSITE" id="PS50865"/>
    </source>
</evidence>
<proteinExistence type="predicted"/>
<gene>
    <name evidence="6" type="ORF">SISNIDRAFT_491139</name>
</gene>
<dbReference type="AlphaFoldDB" id="A0A164N5J9"/>
<keyword evidence="3" id="KW-0862">Zinc</keyword>
<sequence length="634" mass="71766">MSRLYTENEKNDYIVNEVIGHIGNMCIDAVLRNKIYRDGWLPRILQALERPRIRQYSPLPVLQTFLMHPSPELFKDLCTNVIPRLSRHLLNPTLRSEDVGSTINTLSVLLANATNFVSLSGLSFVLKENKLEPAKIVNLLMDRMSSSRTKESDLFKTTCFEISMIVSLTQIFPDVASSTPRLLSCFVACLRSDSCKVRASAMHGLLKAWSAKFGPPSSFNVEDLMRGYFGGLNSEIASRLNVYGKERTYGFQCLSCLNSLSAVVGSEVAALEFFRIGLDMANVTPGMDHYVLSQPFRWKSLEYPFDTWAEALPHMADILRSHSEFDSADILDLKYILHCGKLAAVRELAENAAQRTPEVGFWYYALALTATGTNGDILRQIREHLQNRHLSSEQRFYVLYKYSSLALHFIADELRSTRPAEPMWEEALSRLAFWYENLKAAVNDAAPDTPHLNFLSTIQRSEPEFSILSTSSSFLIVPTPKLRSIVRHYDLIMTIHEFLTNKKASDSLPSVERMVERFFLDNIVSGTSNWKSLIIRTNSCVWAEEERGGTPLGPSGLGMKFFDASPNASFVKTTVLDATSRRRMHLYNCSWCLNPSAVMRKCAVCGSARYCDKECQKRDWKAHKKVCKSQEITI</sequence>